<evidence type="ECO:0000313" key="1">
    <source>
        <dbReference type="EMBL" id="MCL7050648.1"/>
    </source>
</evidence>
<proteinExistence type="predicted"/>
<organism evidence="1 2">
    <name type="scientific">Papaver nudicaule</name>
    <name type="common">Iceland poppy</name>
    <dbReference type="NCBI Taxonomy" id="74823"/>
    <lineage>
        <taxon>Eukaryota</taxon>
        <taxon>Viridiplantae</taxon>
        <taxon>Streptophyta</taxon>
        <taxon>Embryophyta</taxon>
        <taxon>Tracheophyta</taxon>
        <taxon>Spermatophyta</taxon>
        <taxon>Magnoliopsida</taxon>
        <taxon>Ranunculales</taxon>
        <taxon>Papaveraceae</taxon>
        <taxon>Papaveroideae</taxon>
        <taxon>Papaver</taxon>
    </lineage>
</organism>
<sequence length="227" mass="26218">MQTLSRVAPHGGVLVSPLPNQRIKVMKPYSNFIRFSSSPGKISSSLRVFLLAFGLFIWVLEQVHNINSWNFIDVNDLIETEVDGKGIFGFVEKKGWSGLTIKTKNGDRVFFSKVNSNGMITKFDHQMKNGEYINWRFTTELKIEIDQVERIKKEVYKIFEEDKDLEQEDAFAVVLRYDFVDRTAVLLVSCFTKTATHEDYFTVRVVSTRYGPKLSHSWSLCDTKLIK</sequence>
<gene>
    <name evidence="1" type="ORF">MKW94_021276</name>
</gene>
<comment type="caution">
    <text evidence="1">The sequence shown here is derived from an EMBL/GenBank/DDBJ whole genome shotgun (WGS) entry which is preliminary data.</text>
</comment>
<name>A0AA41W0P2_PAPNU</name>
<dbReference type="Proteomes" id="UP001177140">
    <property type="component" value="Unassembled WGS sequence"/>
</dbReference>
<evidence type="ECO:0000313" key="2">
    <source>
        <dbReference type="Proteomes" id="UP001177140"/>
    </source>
</evidence>
<keyword evidence="2" id="KW-1185">Reference proteome</keyword>
<dbReference type="EMBL" id="JAJJMA010330161">
    <property type="protein sequence ID" value="MCL7050648.1"/>
    <property type="molecule type" value="Genomic_DNA"/>
</dbReference>
<protein>
    <submittedName>
        <fullName evidence="1">Uncharacterized protein</fullName>
    </submittedName>
</protein>
<accession>A0AA41W0P2</accession>
<dbReference type="AlphaFoldDB" id="A0AA41W0P2"/>
<reference evidence="1" key="1">
    <citation type="submission" date="2022-03" db="EMBL/GenBank/DDBJ databases">
        <title>A functionally conserved STORR gene fusion in Papaver species that diverged 16.8 million years ago.</title>
        <authorList>
            <person name="Catania T."/>
        </authorList>
    </citation>
    <scope>NUCLEOTIDE SEQUENCE</scope>
    <source>
        <strain evidence="1">S-191538</strain>
    </source>
</reference>